<dbReference type="AlphaFoldDB" id="C1DVW0"/>
<dbReference type="STRING" id="204536.SULAZ_1278"/>
<accession>C1DVW0</accession>
<dbReference type="KEGG" id="saf:SULAZ_1278"/>
<dbReference type="InterPro" id="IPR018763">
    <property type="entry name" value="DUF2334"/>
</dbReference>
<dbReference type="InterPro" id="IPR011330">
    <property type="entry name" value="Glyco_hydro/deAcase_b/a-brl"/>
</dbReference>
<keyword evidence="2" id="KW-1185">Reference proteome</keyword>
<evidence type="ECO:0000313" key="1">
    <source>
        <dbReference type="EMBL" id="ACN99806.1"/>
    </source>
</evidence>
<dbReference type="GO" id="GO:0005975">
    <property type="term" value="P:carbohydrate metabolic process"/>
    <property type="evidence" value="ECO:0007669"/>
    <property type="project" value="InterPro"/>
</dbReference>
<evidence type="ECO:0008006" key="3">
    <source>
        <dbReference type="Google" id="ProtNLM"/>
    </source>
</evidence>
<dbReference type="HOGENOM" id="CLU_079824_0_0_0"/>
<protein>
    <recommendedName>
        <fullName evidence="3">Deacetylase</fullName>
    </recommendedName>
</protein>
<dbReference type="CDD" id="cd11374">
    <property type="entry name" value="CE4_u10"/>
    <property type="match status" value="1"/>
</dbReference>
<dbReference type="OrthoDB" id="9763050at2"/>
<proteinExistence type="predicted"/>
<dbReference type="Pfam" id="PF10096">
    <property type="entry name" value="DUF2334"/>
    <property type="match status" value="1"/>
</dbReference>
<evidence type="ECO:0000313" key="2">
    <source>
        <dbReference type="Proteomes" id="UP000001369"/>
    </source>
</evidence>
<reference evidence="1 2" key="1">
    <citation type="journal article" date="2009" name="J. Bacteriol.">
        <title>Complete and draft genome sequences of six members of the Aquificales.</title>
        <authorList>
            <person name="Reysenbach A.L."/>
            <person name="Hamamura N."/>
            <person name="Podar M."/>
            <person name="Griffiths E."/>
            <person name="Ferreira S."/>
            <person name="Hochstein R."/>
            <person name="Heidelberg J."/>
            <person name="Johnson J."/>
            <person name="Mead D."/>
            <person name="Pohorille A."/>
            <person name="Sarmiento M."/>
            <person name="Schweighofer K."/>
            <person name="Seshadri R."/>
            <person name="Voytek M.A."/>
        </authorList>
    </citation>
    <scope>NUCLEOTIDE SEQUENCE [LARGE SCALE GENOMIC DNA]</scope>
    <source>
        <strain evidence="2">Az-Fu1 / DSM 15241 / OCM 825</strain>
    </source>
</reference>
<name>C1DVW0_SULAA</name>
<organism evidence="1 2">
    <name type="scientific">Sulfurihydrogenibium azorense (strain DSM 15241 / OCM 825 / Az-Fu1)</name>
    <dbReference type="NCBI Taxonomy" id="204536"/>
    <lineage>
        <taxon>Bacteria</taxon>
        <taxon>Pseudomonadati</taxon>
        <taxon>Aquificota</taxon>
        <taxon>Aquificia</taxon>
        <taxon>Aquificales</taxon>
        <taxon>Hydrogenothermaceae</taxon>
        <taxon>Sulfurihydrogenibium</taxon>
    </lineage>
</organism>
<dbReference type="SUPFAM" id="SSF88713">
    <property type="entry name" value="Glycoside hydrolase/deacetylase"/>
    <property type="match status" value="1"/>
</dbReference>
<dbReference type="EMBL" id="CP001229">
    <property type="protein sequence ID" value="ACN99806.1"/>
    <property type="molecule type" value="Genomic_DNA"/>
</dbReference>
<sequence length="233" mass="27701">MLYRLNVSVHDITKSNLEMVEEMLEFLDNLSVEKLTLLLIPFYHEKESLLEIKQWIDKNVKDNEVVLHGYTHKSGRFYDFRDLLTNQEGEFAYYQDIEERIKKGLEVLKTLGYDPEGFIPPAWLMRKSDFPLLKKYGFKFTTDRRYIYDIQNNRKILSPVISFGSRGFIEALSVITFKKQFYILKLLNPVVIRIALHPVDVLNKKKLQYVKEILDNQDFEFIFLKEALNFNKS</sequence>
<dbReference type="Proteomes" id="UP000001369">
    <property type="component" value="Chromosome"/>
</dbReference>
<dbReference type="eggNOG" id="COG3233">
    <property type="taxonomic scope" value="Bacteria"/>
</dbReference>
<dbReference type="Gene3D" id="3.20.20.370">
    <property type="entry name" value="Glycoside hydrolase/deacetylase"/>
    <property type="match status" value="1"/>
</dbReference>
<gene>
    <name evidence="1" type="ordered locus">SULAZ_1278</name>
</gene>
<dbReference type="RefSeq" id="WP_012675112.1">
    <property type="nucleotide sequence ID" value="NC_012438.1"/>
</dbReference>